<sequence length="58" mass="6711">MNRRLYTWEGGPDRKQLMKFAKRLEKIILTQVWFGVLLKIIAKAHAASKNGYPPQKLG</sequence>
<dbReference type="KEGG" id="pabs:JIR001_12860"/>
<evidence type="ECO:0000313" key="2">
    <source>
        <dbReference type="Proteomes" id="UP000677436"/>
    </source>
</evidence>
<dbReference type="RefSeq" id="WP_212774724.1">
    <property type="nucleotide sequence ID" value="NZ_AP024601.1"/>
</dbReference>
<dbReference type="AlphaFoldDB" id="A0A8D5UFZ3"/>
<dbReference type="EMBL" id="AP024601">
    <property type="protein sequence ID" value="BCU81503.1"/>
    <property type="molecule type" value="Genomic_DNA"/>
</dbReference>
<accession>A0A8D5UFZ3</accession>
<evidence type="ECO:0000313" key="1">
    <source>
        <dbReference type="EMBL" id="BCU81503.1"/>
    </source>
</evidence>
<keyword evidence="2" id="KW-1185">Reference proteome</keyword>
<organism evidence="1 2">
    <name type="scientific">Polycladomyces abyssicola</name>
    <dbReference type="NCBI Taxonomy" id="1125966"/>
    <lineage>
        <taxon>Bacteria</taxon>
        <taxon>Bacillati</taxon>
        <taxon>Bacillota</taxon>
        <taxon>Bacilli</taxon>
        <taxon>Bacillales</taxon>
        <taxon>Thermoactinomycetaceae</taxon>
        <taxon>Polycladomyces</taxon>
    </lineage>
</organism>
<protein>
    <submittedName>
        <fullName evidence="1">Uncharacterized protein</fullName>
    </submittedName>
</protein>
<name>A0A8D5UFZ3_9BACL</name>
<gene>
    <name evidence="1" type="ORF">JIR001_12860</name>
</gene>
<dbReference type="Proteomes" id="UP000677436">
    <property type="component" value="Chromosome"/>
</dbReference>
<proteinExistence type="predicted"/>
<reference evidence="1" key="1">
    <citation type="journal article" date="2013" name="Int. J. Syst. Evol. Microbiol.">
        <title>Polycladomyces abyssicola gen. nov., sp. nov., a thermophilic filamentous bacterium isolated from hemipelagic sediment.</title>
        <authorList>
            <person name="Tsubouchi T."/>
            <person name="Shimane Y."/>
            <person name="Mori K."/>
            <person name="Usui K."/>
            <person name="Hiraki T."/>
            <person name="Tame A."/>
            <person name="Uematsu K."/>
            <person name="Maruyama T."/>
            <person name="Hatada Y."/>
        </authorList>
    </citation>
    <scope>NUCLEOTIDE SEQUENCE</scope>
    <source>
        <strain evidence="1">JIR-001</strain>
    </source>
</reference>
<reference evidence="1" key="2">
    <citation type="journal article" date="2021" name="Microbiol. Resour. Announc.">
        <title>Complete Genome Sequence of Polycladomyces abyssicola JIR-001T, Isolated from Hemipelagic Sediment in Deep Seawater.</title>
        <authorList>
            <person name="Tsubouchi T."/>
            <person name="Kaneko Y."/>
        </authorList>
    </citation>
    <scope>NUCLEOTIDE SEQUENCE</scope>
    <source>
        <strain evidence="1">JIR-001</strain>
    </source>
</reference>